<organism evidence="4 5">
    <name type="scientific">Anaerocolumna chitinilytica</name>
    <dbReference type="NCBI Taxonomy" id="1727145"/>
    <lineage>
        <taxon>Bacteria</taxon>
        <taxon>Bacillati</taxon>
        <taxon>Bacillota</taxon>
        <taxon>Clostridia</taxon>
        <taxon>Lachnospirales</taxon>
        <taxon>Lachnospiraceae</taxon>
        <taxon>Anaerocolumna</taxon>
    </lineage>
</organism>
<protein>
    <submittedName>
        <fullName evidence="4">Transcriptional regulator</fullName>
    </submittedName>
</protein>
<dbReference type="GO" id="GO:0003677">
    <property type="term" value="F:DNA binding"/>
    <property type="evidence" value="ECO:0007669"/>
    <property type="project" value="UniProtKB-UniRule"/>
</dbReference>
<sequence>MHKKTDKRIVRTQELIFNSLQYFMEKGVAYSETSIQDISDNAGIARQTFYRNYLSKDEVILLKLDEVMDCFMSNIVDCKILHASDLAAILIKYWSNEVKMFELLEWAGLEKKLIDRLSTFNKQIIEKNEKSVDNIEYVANYFAGAIYMFLKTFITNKKRNNLEEIINLFCKLTNNCSALLNIG</sequence>
<evidence type="ECO:0000256" key="1">
    <source>
        <dbReference type="ARBA" id="ARBA00023125"/>
    </source>
</evidence>
<dbReference type="InterPro" id="IPR050624">
    <property type="entry name" value="HTH-type_Tx_Regulator"/>
</dbReference>
<evidence type="ECO:0000313" key="5">
    <source>
        <dbReference type="Proteomes" id="UP000515703"/>
    </source>
</evidence>
<keyword evidence="1 2" id="KW-0238">DNA-binding</keyword>
<reference evidence="4 5" key="1">
    <citation type="submission" date="2020-08" db="EMBL/GenBank/DDBJ databases">
        <title>Draft genome sequencing of an Anaerocolumna strain isolated from anoxic soil subjected to BSD treatment.</title>
        <authorList>
            <person name="Uek A."/>
            <person name="Tonouchi A."/>
        </authorList>
    </citation>
    <scope>NUCLEOTIDE SEQUENCE [LARGE SCALE GENOMIC DNA]</scope>
    <source>
        <strain evidence="4 5">CTTW</strain>
    </source>
</reference>
<reference evidence="4 5" key="2">
    <citation type="submission" date="2020-08" db="EMBL/GenBank/DDBJ databases">
        <authorList>
            <person name="Ueki A."/>
            <person name="Tonouchi A."/>
        </authorList>
    </citation>
    <scope>NUCLEOTIDE SEQUENCE [LARGE SCALE GENOMIC DNA]</scope>
    <source>
        <strain evidence="4 5">CTTW</strain>
    </source>
</reference>
<name>A0A7I8DQF9_9FIRM</name>
<dbReference type="KEGG" id="acht:bsdcttw_15570"/>
<gene>
    <name evidence="4" type="ORF">bsdcttw_15570</name>
</gene>
<proteinExistence type="predicted"/>
<evidence type="ECO:0000313" key="4">
    <source>
        <dbReference type="EMBL" id="BCJ98516.1"/>
    </source>
</evidence>
<dbReference type="RefSeq" id="WP_185258840.1">
    <property type="nucleotide sequence ID" value="NZ_AP023368.1"/>
</dbReference>
<feature type="domain" description="HTH tetR-type" evidence="3">
    <location>
        <begin position="9"/>
        <end position="71"/>
    </location>
</feature>
<evidence type="ECO:0000256" key="2">
    <source>
        <dbReference type="PROSITE-ProRule" id="PRU00335"/>
    </source>
</evidence>
<dbReference type="Pfam" id="PF00440">
    <property type="entry name" value="TetR_N"/>
    <property type="match status" value="1"/>
</dbReference>
<evidence type="ECO:0000259" key="3">
    <source>
        <dbReference type="PROSITE" id="PS50977"/>
    </source>
</evidence>
<dbReference type="InterPro" id="IPR001647">
    <property type="entry name" value="HTH_TetR"/>
</dbReference>
<dbReference type="Gene3D" id="1.10.357.10">
    <property type="entry name" value="Tetracycline Repressor, domain 2"/>
    <property type="match status" value="1"/>
</dbReference>
<dbReference type="PROSITE" id="PS50977">
    <property type="entry name" value="HTH_TETR_2"/>
    <property type="match status" value="1"/>
</dbReference>
<dbReference type="InterPro" id="IPR009057">
    <property type="entry name" value="Homeodomain-like_sf"/>
</dbReference>
<dbReference type="SUPFAM" id="SSF46689">
    <property type="entry name" value="Homeodomain-like"/>
    <property type="match status" value="1"/>
</dbReference>
<keyword evidence="5" id="KW-1185">Reference proteome</keyword>
<dbReference type="EMBL" id="AP023368">
    <property type="protein sequence ID" value="BCJ98516.1"/>
    <property type="molecule type" value="Genomic_DNA"/>
</dbReference>
<dbReference type="PANTHER" id="PTHR43479">
    <property type="entry name" value="ACREF/ENVCD OPERON REPRESSOR-RELATED"/>
    <property type="match status" value="1"/>
</dbReference>
<dbReference type="AlphaFoldDB" id="A0A7I8DQF9"/>
<feature type="DNA-binding region" description="H-T-H motif" evidence="2">
    <location>
        <begin position="34"/>
        <end position="53"/>
    </location>
</feature>
<accession>A0A7I8DQF9</accession>
<dbReference type="PANTHER" id="PTHR43479:SF11">
    <property type="entry name" value="ACREF_ENVCD OPERON REPRESSOR-RELATED"/>
    <property type="match status" value="1"/>
</dbReference>
<dbReference type="Proteomes" id="UP000515703">
    <property type="component" value="Chromosome"/>
</dbReference>